<reference evidence="2" key="1">
    <citation type="submission" date="2023-08" db="EMBL/GenBank/DDBJ databases">
        <title>A de novo genome assembly of Solanum verrucosum Schlechtendal, a Mexican diploid species geographically isolated from the other diploid A-genome species in potato relatives.</title>
        <authorList>
            <person name="Hosaka K."/>
        </authorList>
    </citation>
    <scope>NUCLEOTIDE SEQUENCE</scope>
    <source>
        <tissue evidence="2">Young leaves</tissue>
    </source>
</reference>
<evidence type="ECO:0000313" key="3">
    <source>
        <dbReference type="Proteomes" id="UP001234989"/>
    </source>
</evidence>
<evidence type="ECO:0000313" key="2">
    <source>
        <dbReference type="EMBL" id="WMV45397.1"/>
    </source>
</evidence>
<sequence length="105" mass="12240">MGSHEQRRIKEHLGHLVHLMEIDPRRDVIEALIPFWDPKNNVFRFSDFEMTPTLEEISSFMGKGSSVRDADLRNKKPIIPKNVDAKKFLELLKINQIEKESLKNG</sequence>
<organism evidence="2 3">
    <name type="scientific">Solanum verrucosum</name>
    <dbReference type="NCBI Taxonomy" id="315347"/>
    <lineage>
        <taxon>Eukaryota</taxon>
        <taxon>Viridiplantae</taxon>
        <taxon>Streptophyta</taxon>
        <taxon>Embryophyta</taxon>
        <taxon>Tracheophyta</taxon>
        <taxon>Spermatophyta</taxon>
        <taxon>Magnoliopsida</taxon>
        <taxon>eudicotyledons</taxon>
        <taxon>Gunneridae</taxon>
        <taxon>Pentapetalae</taxon>
        <taxon>asterids</taxon>
        <taxon>lamiids</taxon>
        <taxon>Solanales</taxon>
        <taxon>Solanaceae</taxon>
        <taxon>Solanoideae</taxon>
        <taxon>Solaneae</taxon>
        <taxon>Solanum</taxon>
    </lineage>
</organism>
<feature type="domain" description="DUF7745" evidence="1">
    <location>
        <begin position="5"/>
        <end position="66"/>
    </location>
</feature>
<gene>
    <name evidence="2" type="ORF">MTR67_038782</name>
</gene>
<name>A0AAF0UG25_SOLVR</name>
<dbReference type="PANTHER" id="PTHR48154:SF1">
    <property type="entry name" value="PROTEIN, PUTATIVE-RELATED"/>
    <property type="match status" value="1"/>
</dbReference>
<dbReference type="Proteomes" id="UP001234989">
    <property type="component" value="Chromosome 9"/>
</dbReference>
<dbReference type="PANTHER" id="PTHR48154">
    <property type="entry name" value="PROTEIN, PUTATIVE-RELATED"/>
    <property type="match status" value="1"/>
</dbReference>
<protein>
    <recommendedName>
        <fullName evidence="1">DUF7745 domain-containing protein</fullName>
    </recommendedName>
</protein>
<accession>A0AAF0UG25</accession>
<keyword evidence="3" id="KW-1185">Reference proteome</keyword>
<dbReference type="EMBL" id="CP133620">
    <property type="protein sequence ID" value="WMV45397.1"/>
    <property type="molecule type" value="Genomic_DNA"/>
</dbReference>
<dbReference type="InterPro" id="IPR056647">
    <property type="entry name" value="DUF7745"/>
</dbReference>
<evidence type="ECO:0000259" key="1">
    <source>
        <dbReference type="Pfam" id="PF24924"/>
    </source>
</evidence>
<dbReference type="AlphaFoldDB" id="A0AAF0UG25"/>
<proteinExistence type="predicted"/>
<dbReference type="Pfam" id="PF24924">
    <property type="entry name" value="DUF7745"/>
    <property type="match status" value="1"/>
</dbReference>